<name>A0AA36HRI8_9DINO</name>
<organism evidence="1 2">
    <name type="scientific">Effrenium voratum</name>
    <dbReference type="NCBI Taxonomy" id="2562239"/>
    <lineage>
        <taxon>Eukaryota</taxon>
        <taxon>Sar</taxon>
        <taxon>Alveolata</taxon>
        <taxon>Dinophyceae</taxon>
        <taxon>Suessiales</taxon>
        <taxon>Symbiodiniaceae</taxon>
        <taxon>Effrenium</taxon>
    </lineage>
</organism>
<evidence type="ECO:0000313" key="2">
    <source>
        <dbReference type="Proteomes" id="UP001178507"/>
    </source>
</evidence>
<gene>
    <name evidence="1" type="ORF">EVOR1521_LOCUS3675</name>
</gene>
<dbReference type="Proteomes" id="UP001178507">
    <property type="component" value="Unassembled WGS sequence"/>
</dbReference>
<protein>
    <submittedName>
        <fullName evidence="1">Uncharacterized protein</fullName>
    </submittedName>
</protein>
<accession>A0AA36HRI8</accession>
<evidence type="ECO:0000313" key="1">
    <source>
        <dbReference type="EMBL" id="CAJ1374015.1"/>
    </source>
</evidence>
<sequence>MMSASNSTPSTAQGVVAVLACDGPAMFFVAARRSCCAKPQGTQSFFAGMRVAYMVANVTTYEILVCPPHISKRFPRRTWRLWYLQDLSCKAAVQNVLAFWSLDMSRDCKYFEDTAEEDTKDCDSEVCCCPRSDQGDMPISSTGRLIPPSGRVTGKCWRSQVTRATPAPWCASLLPPSVSDCAE</sequence>
<reference evidence="1" key="1">
    <citation type="submission" date="2023-08" db="EMBL/GenBank/DDBJ databases">
        <authorList>
            <person name="Chen Y."/>
            <person name="Shah S."/>
            <person name="Dougan E. K."/>
            <person name="Thang M."/>
            <person name="Chan C."/>
        </authorList>
    </citation>
    <scope>NUCLEOTIDE SEQUENCE</scope>
</reference>
<dbReference type="EMBL" id="CAUJNA010000226">
    <property type="protein sequence ID" value="CAJ1374015.1"/>
    <property type="molecule type" value="Genomic_DNA"/>
</dbReference>
<comment type="caution">
    <text evidence="1">The sequence shown here is derived from an EMBL/GenBank/DDBJ whole genome shotgun (WGS) entry which is preliminary data.</text>
</comment>
<dbReference type="AlphaFoldDB" id="A0AA36HRI8"/>
<proteinExistence type="predicted"/>
<keyword evidence="2" id="KW-1185">Reference proteome</keyword>